<feature type="signal peptide" evidence="2">
    <location>
        <begin position="1"/>
        <end position="19"/>
    </location>
</feature>
<evidence type="ECO:0000256" key="1">
    <source>
        <dbReference type="SAM" id="Coils"/>
    </source>
</evidence>
<reference evidence="3 4" key="1">
    <citation type="submission" date="2018-05" db="EMBL/GenBank/DDBJ databases">
        <title>Genomic Encyclopedia of Type Strains, Phase IV (KMG-IV): sequencing the most valuable type-strain genomes for metagenomic binning, comparative biology and taxonomic classification.</title>
        <authorList>
            <person name="Goeker M."/>
        </authorList>
    </citation>
    <scope>NUCLEOTIDE SEQUENCE [LARGE SCALE GENOMIC DNA]</scope>
    <source>
        <strain evidence="3 4">DSM 25134</strain>
    </source>
</reference>
<protein>
    <submittedName>
        <fullName evidence="3">Uncharacterized protein DUF3138</fullName>
    </submittedName>
</protein>
<sequence length="495" mass="52591">MKKLLISALIAGLPGVAMADAKGDEIAKLKAQLEALQAQMQQLQQAVNAATAAKAPEADDANTELKQRVAGMELKVDKLTTDASEGPIAGLSVTGYLDPTYLYNRSTKGSGFQFVNHSNQYAYTNSTFGDVYLDIKKTFGVGPLAPSAEISILPNRGSGNTLLQSSSSSGGSNNGSGSTGLGNIINTAVITYPLSDTTQLVAGLMNSFGGYEVQQSNQMNTITHGLLYDFSDPGGYVGAGFNWAHGEWATKFMIANEQYHTNANLTNGKSNNTPTVTGRVDYTWSSALDIGASANAGRQTLPGKDSNATGTGYGYQGNATSPYSNYYFAELDATYTMTDGVLNAELDYGRQKQAAWNGEDAVWYGFSLLAHQKWTSELFGRMGATLRYDYLNDSKNGGGGGGIALSSGTGYGGVDGTNGFGISQACFSNSSVNGSDCSGATRQALTAALLFYPTDQLTLKMEYRHDWANRDVFVRNSGNYRKSNDIFAAQAVYSF</sequence>
<proteinExistence type="predicted"/>
<dbReference type="EMBL" id="QJKC01000007">
    <property type="protein sequence ID" value="PXX48332.1"/>
    <property type="molecule type" value="Genomic_DNA"/>
</dbReference>
<evidence type="ECO:0000313" key="3">
    <source>
        <dbReference type="EMBL" id="PXX48332.1"/>
    </source>
</evidence>
<dbReference type="Pfam" id="PF11336">
    <property type="entry name" value="DUF3138"/>
    <property type="match status" value="2"/>
</dbReference>
<organism evidence="3 4">
    <name type="scientific">Aquitalea magnusonii</name>
    <dbReference type="NCBI Taxonomy" id="332411"/>
    <lineage>
        <taxon>Bacteria</taxon>
        <taxon>Pseudomonadati</taxon>
        <taxon>Pseudomonadota</taxon>
        <taxon>Betaproteobacteria</taxon>
        <taxon>Neisseriales</taxon>
        <taxon>Chromobacteriaceae</taxon>
        <taxon>Aquitalea</taxon>
    </lineage>
</organism>
<evidence type="ECO:0000313" key="4">
    <source>
        <dbReference type="Proteomes" id="UP000248395"/>
    </source>
</evidence>
<name>A0A318JUP2_9NEIS</name>
<dbReference type="InterPro" id="IPR021485">
    <property type="entry name" value="DUF3138"/>
</dbReference>
<keyword evidence="4" id="KW-1185">Reference proteome</keyword>
<feature type="chain" id="PRO_5016411784" evidence="2">
    <location>
        <begin position="20"/>
        <end position="495"/>
    </location>
</feature>
<comment type="caution">
    <text evidence="3">The sequence shown here is derived from an EMBL/GenBank/DDBJ whole genome shotgun (WGS) entry which is preliminary data.</text>
</comment>
<accession>A0A318JUP2</accession>
<keyword evidence="2" id="KW-0732">Signal</keyword>
<dbReference type="AlphaFoldDB" id="A0A318JUP2"/>
<dbReference type="Proteomes" id="UP000248395">
    <property type="component" value="Unassembled WGS sequence"/>
</dbReference>
<dbReference type="RefSeq" id="WP_059285010.1">
    <property type="nucleotide sequence ID" value="NZ_LNQU01000012.1"/>
</dbReference>
<feature type="coiled-coil region" evidence="1">
    <location>
        <begin position="19"/>
        <end position="82"/>
    </location>
</feature>
<dbReference type="OrthoDB" id="8595088at2"/>
<keyword evidence="1" id="KW-0175">Coiled coil</keyword>
<gene>
    <name evidence="3" type="ORF">DFR38_107117</name>
</gene>
<evidence type="ECO:0000256" key="2">
    <source>
        <dbReference type="SAM" id="SignalP"/>
    </source>
</evidence>